<keyword evidence="2" id="KW-1185">Reference proteome</keyword>
<organism evidence="1 2">
    <name type="scientific">Chryseobacterium populi</name>
    <dbReference type="NCBI Taxonomy" id="1144316"/>
    <lineage>
        <taxon>Bacteria</taxon>
        <taxon>Pseudomonadati</taxon>
        <taxon>Bacteroidota</taxon>
        <taxon>Flavobacteriia</taxon>
        <taxon>Flavobacteriales</taxon>
        <taxon>Weeksellaceae</taxon>
        <taxon>Chryseobacterium group</taxon>
        <taxon>Chryseobacterium</taxon>
    </lineage>
</organism>
<dbReference type="Proteomes" id="UP000007509">
    <property type="component" value="Unassembled WGS sequence"/>
</dbReference>
<dbReference type="PATRIC" id="fig|1144316.3.peg.610"/>
<gene>
    <name evidence="1" type="ORF">PMI13_00596</name>
</gene>
<comment type="caution">
    <text evidence="1">The sequence shown here is derived from an EMBL/GenBank/DDBJ whole genome shotgun (WGS) entry which is preliminary data.</text>
</comment>
<dbReference type="EMBL" id="AKJY01000009">
    <property type="protein sequence ID" value="EJL75119.1"/>
    <property type="molecule type" value="Genomic_DNA"/>
</dbReference>
<accession>J3CN92</accession>
<protein>
    <submittedName>
        <fullName evidence="1">Uncharacterized protein</fullName>
    </submittedName>
</protein>
<proteinExistence type="predicted"/>
<dbReference type="AlphaFoldDB" id="J3CN92"/>
<reference evidence="1 2" key="1">
    <citation type="journal article" date="2012" name="J. Bacteriol.">
        <title>Twenty-one genome sequences from Pseudomonas species and 19 genome sequences from diverse bacteria isolated from the rhizosphere and endosphere of Populus deltoides.</title>
        <authorList>
            <person name="Brown S.D."/>
            <person name="Utturkar S.M."/>
            <person name="Klingeman D.M."/>
            <person name="Johnson C.M."/>
            <person name="Martin S.L."/>
            <person name="Land M.L."/>
            <person name="Lu T.Y."/>
            <person name="Schadt C.W."/>
            <person name="Doktycz M.J."/>
            <person name="Pelletier D.A."/>
        </authorList>
    </citation>
    <scope>NUCLEOTIDE SEQUENCE [LARGE SCALE GENOMIC DNA]</scope>
    <source>
        <strain evidence="1 2">CF314</strain>
    </source>
</reference>
<name>J3CN92_9FLAO</name>
<evidence type="ECO:0000313" key="1">
    <source>
        <dbReference type="EMBL" id="EJL75119.1"/>
    </source>
</evidence>
<evidence type="ECO:0000313" key="2">
    <source>
        <dbReference type="Proteomes" id="UP000007509"/>
    </source>
</evidence>
<sequence>MKLKLKKYKEQLQDWPQRGQHIMAQYDDEKIIISLTEKK</sequence>